<proteinExistence type="predicted"/>
<keyword evidence="2" id="KW-1185">Reference proteome</keyword>
<dbReference type="Proteomes" id="UP001164539">
    <property type="component" value="Chromosome 4"/>
</dbReference>
<reference evidence="1 2" key="1">
    <citation type="journal article" date="2023" name="Science">
        <title>Complex scaffold remodeling in plant triterpene biosynthesis.</title>
        <authorList>
            <person name="De La Pena R."/>
            <person name="Hodgson H."/>
            <person name="Liu J.C."/>
            <person name="Stephenson M.J."/>
            <person name="Martin A.C."/>
            <person name="Owen C."/>
            <person name="Harkess A."/>
            <person name="Leebens-Mack J."/>
            <person name="Jimenez L.E."/>
            <person name="Osbourn A."/>
            <person name="Sattely E.S."/>
        </authorList>
    </citation>
    <scope>NUCLEOTIDE SEQUENCE [LARGE SCALE GENOMIC DNA]</scope>
    <source>
        <strain evidence="2">cv. JPN11</strain>
        <tissue evidence="1">Leaf</tissue>
    </source>
</reference>
<gene>
    <name evidence="1" type="ORF">OWV82_008530</name>
</gene>
<keyword evidence="1" id="KW-0675">Receptor</keyword>
<evidence type="ECO:0000313" key="2">
    <source>
        <dbReference type="Proteomes" id="UP001164539"/>
    </source>
</evidence>
<keyword evidence="1" id="KW-0418">Kinase</keyword>
<protein>
    <submittedName>
        <fullName evidence="1">Receptor protein kinase</fullName>
    </submittedName>
</protein>
<evidence type="ECO:0000313" key="1">
    <source>
        <dbReference type="EMBL" id="KAJ4720757.1"/>
    </source>
</evidence>
<name>A0ACC1YAH5_MELAZ</name>
<comment type="caution">
    <text evidence="1">The sequence shown here is derived from an EMBL/GenBank/DDBJ whole genome shotgun (WGS) entry which is preliminary data.</text>
</comment>
<dbReference type="EMBL" id="CM051397">
    <property type="protein sequence ID" value="KAJ4720757.1"/>
    <property type="molecule type" value="Genomic_DNA"/>
</dbReference>
<sequence>MSSSSRTSKSLEKEDEREFMLRNGKILLEKLITSCNGKHNPIRTFTAEELKVATNNYDRRNIITKDLLYRVYKGMLEDRPISVMKFITNMDVEQYCFNCIVFATQMNHKNVLKFRGYCLGTQIPILVFEFVAYGTLANRIHDTQQSQFEPFLLKHRLKTAMEIASAVAYLHVGFSRPIVFRDIKPSTILFQEQYVAKFFDFSVSIIIPEGETCINDDDKVIGTFGFVAPEYLRTGYCNEKSDVYSFGALLLELLTGKRISYSTCFENGEEYYLQELVEKHAEKKKLNEVVDPVIVEEGLWLEKEPKLLVYTDIALKCLSKSVEERPTMVQVAKQLKQIYQSIQTLEL</sequence>
<keyword evidence="1" id="KW-0808">Transferase</keyword>
<organism evidence="1 2">
    <name type="scientific">Melia azedarach</name>
    <name type="common">Chinaberry tree</name>
    <dbReference type="NCBI Taxonomy" id="155640"/>
    <lineage>
        <taxon>Eukaryota</taxon>
        <taxon>Viridiplantae</taxon>
        <taxon>Streptophyta</taxon>
        <taxon>Embryophyta</taxon>
        <taxon>Tracheophyta</taxon>
        <taxon>Spermatophyta</taxon>
        <taxon>Magnoliopsida</taxon>
        <taxon>eudicotyledons</taxon>
        <taxon>Gunneridae</taxon>
        <taxon>Pentapetalae</taxon>
        <taxon>rosids</taxon>
        <taxon>malvids</taxon>
        <taxon>Sapindales</taxon>
        <taxon>Meliaceae</taxon>
        <taxon>Melia</taxon>
    </lineage>
</organism>
<accession>A0ACC1YAH5</accession>